<feature type="transmembrane region" description="Helical" evidence="1">
    <location>
        <begin position="243"/>
        <end position="258"/>
    </location>
</feature>
<protein>
    <recommendedName>
        <fullName evidence="2">Glycosyltransferase RgtA/B/C/D-like domain-containing protein</fullName>
    </recommendedName>
</protein>
<organism evidence="3 4">
    <name type="scientific">Candidatus Woesebacteria bacterium GW2011_GWB1_45_5</name>
    <dbReference type="NCBI Taxonomy" id="1618581"/>
    <lineage>
        <taxon>Bacteria</taxon>
        <taxon>Candidatus Woeseibacteriota</taxon>
    </lineage>
</organism>
<name>A0A0G1PYL6_9BACT</name>
<keyword evidence="1" id="KW-0472">Membrane</keyword>
<feature type="transmembrane region" description="Helical" evidence="1">
    <location>
        <begin position="270"/>
        <end position="285"/>
    </location>
</feature>
<evidence type="ECO:0000313" key="4">
    <source>
        <dbReference type="Proteomes" id="UP000034329"/>
    </source>
</evidence>
<reference evidence="3 4" key="1">
    <citation type="journal article" date="2015" name="Nature">
        <title>rRNA introns, odd ribosomes, and small enigmatic genomes across a large radiation of phyla.</title>
        <authorList>
            <person name="Brown C.T."/>
            <person name="Hug L.A."/>
            <person name="Thomas B.C."/>
            <person name="Sharon I."/>
            <person name="Castelle C.J."/>
            <person name="Singh A."/>
            <person name="Wilkins M.J."/>
            <person name="Williams K.H."/>
            <person name="Banfield J.F."/>
        </authorList>
    </citation>
    <scope>NUCLEOTIDE SEQUENCE [LARGE SCALE GENOMIC DNA]</scope>
</reference>
<proteinExistence type="predicted"/>
<feature type="transmembrane region" description="Helical" evidence="1">
    <location>
        <begin position="75"/>
        <end position="92"/>
    </location>
</feature>
<keyword evidence="1" id="KW-1133">Transmembrane helix</keyword>
<evidence type="ECO:0000256" key="1">
    <source>
        <dbReference type="SAM" id="Phobius"/>
    </source>
</evidence>
<dbReference type="InterPro" id="IPR038731">
    <property type="entry name" value="RgtA/B/C-like"/>
</dbReference>
<accession>A0A0G1PYL6</accession>
<feature type="transmembrane region" description="Helical" evidence="1">
    <location>
        <begin position="154"/>
        <end position="181"/>
    </location>
</feature>
<feature type="transmembrane region" description="Helical" evidence="1">
    <location>
        <begin position="317"/>
        <end position="335"/>
    </location>
</feature>
<dbReference type="Proteomes" id="UP000034329">
    <property type="component" value="Unassembled WGS sequence"/>
</dbReference>
<keyword evidence="1" id="KW-0812">Transmembrane</keyword>
<gene>
    <name evidence="3" type="ORF">UX13_C0009G0010</name>
</gene>
<evidence type="ECO:0000313" key="3">
    <source>
        <dbReference type="EMBL" id="KKU10548.1"/>
    </source>
</evidence>
<dbReference type="EMBL" id="LCLA01000009">
    <property type="protein sequence ID" value="KKU10548.1"/>
    <property type="molecule type" value="Genomic_DNA"/>
</dbReference>
<dbReference type="AlphaFoldDB" id="A0A0G1PYL6"/>
<dbReference type="Pfam" id="PF13231">
    <property type="entry name" value="PMT_2"/>
    <property type="match status" value="1"/>
</dbReference>
<feature type="domain" description="Glycosyltransferase RgtA/B/C/D-like" evidence="2">
    <location>
        <begin position="52"/>
        <end position="184"/>
    </location>
</feature>
<feature type="transmembrane region" description="Helical" evidence="1">
    <location>
        <begin position="123"/>
        <end position="142"/>
    </location>
</feature>
<evidence type="ECO:0000259" key="2">
    <source>
        <dbReference type="Pfam" id="PF13231"/>
    </source>
</evidence>
<comment type="caution">
    <text evidence="3">The sequence shown here is derived from an EMBL/GenBank/DDBJ whole genome shotgun (WGS) entry which is preliminary data.</text>
</comment>
<sequence>MKKIYLILFALLGLHLLLLFNLQFTAWPEILSYAYLKNSGFSLYGGMVHPYPPLLTLTLSYLYKIFGYGIPVERAFYYLMLLINDVSVFLIAKKITGNKLAALASVSVYILTQPFLEGNMLWFDNAIVTPVLLATLFLTRYLDKEKISDLFISSLFFTAAVLIKQTAAIFPAITFLFLLFTGKNKPRAFSFLLLPVLLGGTFLTYLYLKQELIWFFNWSLIYPSRYWTAYPTYVQLGLSKKDIAVWIVLVFPVLILFFQKSREFIKNKALLLLGVLTAGALLAIYPRFSFYHAQTAIAFMSVFTGIWLSLNSKKPHHLSLFILLAYFIVVKPVWVRDWGKDVRFYSGEDRKLTQAIKESGVKGSVYMMNINSAQYIYTNTRPPIPWVDNFGWYFEIPGFQDEVLAGWMNNPPEYVVWKDPIPGEWFYIGTYQPAKITDWIRKNYIMTKELEDGVRLWKKK</sequence>
<feature type="transmembrane region" description="Helical" evidence="1">
    <location>
        <begin position="188"/>
        <end position="208"/>
    </location>
</feature>